<reference evidence="1" key="2">
    <citation type="journal article" date="2015" name="Fish Shellfish Immunol.">
        <title>Early steps in the European eel (Anguilla anguilla)-Vibrio vulnificus interaction in the gills: Role of the RtxA13 toxin.</title>
        <authorList>
            <person name="Callol A."/>
            <person name="Pajuelo D."/>
            <person name="Ebbesson L."/>
            <person name="Teles M."/>
            <person name="MacKenzie S."/>
            <person name="Amaro C."/>
        </authorList>
    </citation>
    <scope>NUCLEOTIDE SEQUENCE</scope>
</reference>
<dbReference type="EMBL" id="GBXM01086377">
    <property type="protein sequence ID" value="JAH22200.1"/>
    <property type="molecule type" value="Transcribed_RNA"/>
</dbReference>
<reference evidence="1" key="1">
    <citation type="submission" date="2014-11" db="EMBL/GenBank/DDBJ databases">
        <authorList>
            <person name="Amaro Gonzalez C."/>
        </authorList>
    </citation>
    <scope>NUCLEOTIDE SEQUENCE</scope>
</reference>
<sequence>MRPFYHSQLLSIHFSRG</sequence>
<dbReference type="AlphaFoldDB" id="A0A0E9R124"/>
<proteinExistence type="predicted"/>
<accession>A0A0E9R124</accession>
<name>A0A0E9R124_ANGAN</name>
<evidence type="ECO:0000313" key="1">
    <source>
        <dbReference type="EMBL" id="JAH22200.1"/>
    </source>
</evidence>
<organism evidence="1">
    <name type="scientific">Anguilla anguilla</name>
    <name type="common">European freshwater eel</name>
    <name type="synonym">Muraena anguilla</name>
    <dbReference type="NCBI Taxonomy" id="7936"/>
    <lineage>
        <taxon>Eukaryota</taxon>
        <taxon>Metazoa</taxon>
        <taxon>Chordata</taxon>
        <taxon>Craniata</taxon>
        <taxon>Vertebrata</taxon>
        <taxon>Euteleostomi</taxon>
        <taxon>Actinopterygii</taxon>
        <taxon>Neopterygii</taxon>
        <taxon>Teleostei</taxon>
        <taxon>Anguilliformes</taxon>
        <taxon>Anguillidae</taxon>
        <taxon>Anguilla</taxon>
    </lineage>
</organism>
<protein>
    <submittedName>
        <fullName evidence="1">Uncharacterized protein</fullName>
    </submittedName>
</protein>